<feature type="domain" description="Rhodopsin" evidence="3">
    <location>
        <begin position="32"/>
        <end position="265"/>
    </location>
</feature>
<feature type="transmembrane region" description="Helical" evidence="2">
    <location>
        <begin position="238"/>
        <end position="261"/>
    </location>
</feature>
<evidence type="ECO:0000256" key="2">
    <source>
        <dbReference type="SAM" id="Phobius"/>
    </source>
</evidence>
<sequence length="384" mass="42128">MSRVTITNDNLAPLIEIFIWFCLVISVLTVVVRIIIKLKVVRKIGLDDHLIAISLLFAAAQSITLSVATSNGLGRALASLNVSQQSSQLKASYAATFLFIASTCFAKLSIVVFLRALTPVAIHRKFGTSLGIIIILWAFTAILAHAFQCKPSRVWEYLDNMCFDRVAWANYVATANVLTDLGLIILPVFIVMSLKMAMNKKIAVLLAFMTRLGVIAAVICQLVFLNKLKLSSDPSLDIWPIALCTQLAQCLGILATCTIYLKPFLDSLESGFIQVADLRRQQTEGYGYFRKGSEFLNMLSSLTGKVSMGRSLGQSVELQGRWNASIGESPDQNETFVSSAGQAEPRDWDANSRSQILQTRTWAVHGFDGELGTMGASRCENLMA</sequence>
<feature type="transmembrane region" description="Helical" evidence="2">
    <location>
        <begin position="50"/>
        <end position="73"/>
    </location>
</feature>
<organism evidence="4 5">
    <name type="scientific">Lasallia pustulata</name>
    <dbReference type="NCBI Taxonomy" id="136370"/>
    <lineage>
        <taxon>Eukaryota</taxon>
        <taxon>Fungi</taxon>
        <taxon>Dikarya</taxon>
        <taxon>Ascomycota</taxon>
        <taxon>Pezizomycotina</taxon>
        <taxon>Lecanoromycetes</taxon>
        <taxon>OSLEUM clade</taxon>
        <taxon>Umbilicariomycetidae</taxon>
        <taxon>Umbilicariales</taxon>
        <taxon>Umbilicariaceae</taxon>
        <taxon>Lasallia</taxon>
    </lineage>
</organism>
<protein>
    <recommendedName>
        <fullName evidence="3">Rhodopsin domain-containing protein</fullName>
    </recommendedName>
</protein>
<proteinExistence type="predicted"/>
<evidence type="ECO:0000313" key="4">
    <source>
        <dbReference type="EMBL" id="SLM37973.1"/>
    </source>
</evidence>
<dbReference type="EMBL" id="FWEW01002006">
    <property type="protein sequence ID" value="SLM37973.1"/>
    <property type="molecule type" value="Genomic_DNA"/>
</dbReference>
<reference evidence="5" key="1">
    <citation type="submission" date="2017-03" db="EMBL/GenBank/DDBJ databases">
        <authorList>
            <person name="Sharma R."/>
            <person name="Thines M."/>
        </authorList>
    </citation>
    <scope>NUCLEOTIDE SEQUENCE [LARGE SCALE GENOMIC DNA]</scope>
</reference>
<evidence type="ECO:0000256" key="1">
    <source>
        <dbReference type="SAM" id="MobiDB-lite"/>
    </source>
</evidence>
<feature type="transmembrane region" description="Helical" evidence="2">
    <location>
        <begin position="168"/>
        <end position="190"/>
    </location>
</feature>
<feature type="compositionally biased region" description="Polar residues" evidence="1">
    <location>
        <begin position="331"/>
        <end position="341"/>
    </location>
</feature>
<dbReference type="Pfam" id="PF20684">
    <property type="entry name" value="Fung_rhodopsin"/>
    <property type="match status" value="1"/>
</dbReference>
<feature type="transmembrane region" description="Helical" evidence="2">
    <location>
        <begin position="126"/>
        <end position="148"/>
    </location>
</feature>
<feature type="region of interest" description="Disordered" evidence="1">
    <location>
        <begin position="331"/>
        <end position="350"/>
    </location>
</feature>
<feature type="transmembrane region" description="Helical" evidence="2">
    <location>
        <begin position="202"/>
        <end position="226"/>
    </location>
</feature>
<evidence type="ECO:0000259" key="3">
    <source>
        <dbReference type="Pfam" id="PF20684"/>
    </source>
</evidence>
<dbReference type="PANTHER" id="PTHR38794:SF1">
    <property type="entry name" value="INTEGRAL MEMBRANE PROTEIN"/>
    <property type="match status" value="1"/>
</dbReference>
<name>A0A1W5D4C5_9LECA</name>
<dbReference type="PANTHER" id="PTHR38794">
    <property type="entry name" value="INTEGRAL MEMBRANE PROTEIN"/>
    <property type="match status" value="1"/>
</dbReference>
<feature type="transmembrane region" description="Helical" evidence="2">
    <location>
        <begin position="93"/>
        <end position="114"/>
    </location>
</feature>
<dbReference type="Proteomes" id="UP000192927">
    <property type="component" value="Unassembled WGS sequence"/>
</dbReference>
<keyword evidence="2" id="KW-1133">Transmembrane helix</keyword>
<keyword evidence="2" id="KW-0472">Membrane</keyword>
<dbReference type="InterPro" id="IPR049326">
    <property type="entry name" value="Rhodopsin_dom_fungi"/>
</dbReference>
<feature type="transmembrane region" description="Helical" evidence="2">
    <location>
        <begin position="17"/>
        <end position="38"/>
    </location>
</feature>
<dbReference type="AlphaFoldDB" id="A0A1W5D4C5"/>
<evidence type="ECO:0000313" key="5">
    <source>
        <dbReference type="Proteomes" id="UP000192927"/>
    </source>
</evidence>
<keyword evidence="2" id="KW-0812">Transmembrane</keyword>
<keyword evidence="5" id="KW-1185">Reference proteome</keyword>
<accession>A0A1W5D4C5</accession>